<evidence type="ECO:0000256" key="3">
    <source>
        <dbReference type="ARBA" id="ARBA00022679"/>
    </source>
</evidence>
<keyword evidence="3 4" id="KW-0808">Transferase</keyword>
<protein>
    <recommendedName>
        <fullName evidence="5">Glycosyltransferase</fullName>
        <ecNumber evidence="5">2.4.1.-</ecNumber>
    </recommendedName>
</protein>
<dbReference type="InterPro" id="IPR058980">
    <property type="entry name" value="Glyco_transf_N"/>
</dbReference>
<dbReference type="OrthoDB" id="5835829at2759"/>
<dbReference type="Proteomes" id="UP000231279">
    <property type="component" value="Unassembled WGS sequence"/>
</dbReference>
<proteinExistence type="inferred from homology"/>
<evidence type="ECO:0000256" key="4">
    <source>
        <dbReference type="RuleBase" id="RU003718"/>
    </source>
</evidence>
<dbReference type="GO" id="GO:0016138">
    <property type="term" value="P:glycoside biosynthetic process"/>
    <property type="evidence" value="ECO:0007669"/>
    <property type="project" value="UniProtKB-ARBA"/>
</dbReference>
<dbReference type="FunFam" id="3.40.50.2000:FF:000060">
    <property type="entry name" value="Glycosyltransferase"/>
    <property type="match status" value="1"/>
</dbReference>
<keyword evidence="2 4" id="KW-0328">Glycosyltransferase</keyword>
<dbReference type="EMBL" id="NKXS01008423">
    <property type="protein sequence ID" value="PIM98411.1"/>
    <property type="molecule type" value="Genomic_DNA"/>
</dbReference>
<dbReference type="CDD" id="cd03784">
    <property type="entry name" value="GT1_Gtf-like"/>
    <property type="match status" value="1"/>
</dbReference>
<evidence type="ECO:0000259" key="6">
    <source>
        <dbReference type="Pfam" id="PF26168"/>
    </source>
</evidence>
<sequence length="458" mass="52306">MDSQNHSFKILMLPWLAHGHIFPYLELAKRILIRKNFHIYFCSTSFNFNSIKNFIHKNSLDESIELVELHLQPSSELPPHYHTTKNLPSNLLMTLLKAFQTADSSFSNIISTLKPHLVIYDIFQPWAAKLASSQGVSCVHFAPYGAALMSYVHYHYVSFNNKFPVQELCLKDHEKKTLDELVGFLCENVFEEDKDVIFVNYKLSSDIVLLKTSRGFEGKYLDYISSVSHKKVVPIGPLVIENTNYEEDSNIDVIKWLSNKIMHSTFFVSFGSEYFLSKNEIEEVAKGLEISGINFIWVIRFPIGETTIGIEDAFLKGFYHRVKDRGIILTGWAPQAKILAHPSIGGFVSHCGWSSVTESIYLGVPVIAMPMKLDQPINARMLSEVGSCVEVLSDENGIFKGEGIAKAIKKVFEEKSGERIRVRAQELSEKMRIEEDQDLDEMVEELWQLCSRTKLKEY</sequence>
<dbReference type="SUPFAM" id="SSF53756">
    <property type="entry name" value="UDP-Glycosyltransferase/glycogen phosphorylase"/>
    <property type="match status" value="1"/>
</dbReference>
<dbReference type="Pfam" id="PF26168">
    <property type="entry name" value="Glyco_transf_N"/>
    <property type="match status" value="1"/>
</dbReference>
<dbReference type="Pfam" id="PF00201">
    <property type="entry name" value="UDPGT"/>
    <property type="match status" value="1"/>
</dbReference>
<dbReference type="PROSITE" id="PS00375">
    <property type="entry name" value="UDPGT"/>
    <property type="match status" value="1"/>
</dbReference>
<dbReference type="PANTHER" id="PTHR48044">
    <property type="entry name" value="GLYCOSYLTRANSFERASE"/>
    <property type="match status" value="1"/>
</dbReference>
<gene>
    <name evidence="7" type="ORF">CDL12_29111</name>
</gene>
<dbReference type="GO" id="GO:0008194">
    <property type="term" value="F:UDP-glycosyltransferase activity"/>
    <property type="evidence" value="ECO:0007669"/>
    <property type="project" value="InterPro"/>
</dbReference>
<comment type="caution">
    <text evidence="7">The sequence shown here is derived from an EMBL/GenBank/DDBJ whole genome shotgun (WGS) entry which is preliminary data.</text>
</comment>
<keyword evidence="8" id="KW-1185">Reference proteome</keyword>
<comment type="similarity">
    <text evidence="1 4">Belongs to the UDP-glycosyltransferase family.</text>
</comment>
<feature type="domain" description="Glycosyltransferase N-terminal" evidence="6">
    <location>
        <begin position="9"/>
        <end position="238"/>
    </location>
</feature>
<dbReference type="PANTHER" id="PTHR48044:SF82">
    <property type="entry name" value="GLYCOSYLTRANSFERASE"/>
    <property type="match status" value="1"/>
</dbReference>
<dbReference type="InterPro" id="IPR002213">
    <property type="entry name" value="UDP_glucos_trans"/>
</dbReference>
<evidence type="ECO:0000313" key="8">
    <source>
        <dbReference type="Proteomes" id="UP000231279"/>
    </source>
</evidence>
<dbReference type="EC" id="2.4.1.-" evidence="5"/>
<dbReference type="AlphaFoldDB" id="A0A2G9FZP6"/>
<evidence type="ECO:0000256" key="1">
    <source>
        <dbReference type="ARBA" id="ARBA00009995"/>
    </source>
</evidence>
<dbReference type="Gene3D" id="3.40.50.2000">
    <property type="entry name" value="Glycogen Phosphorylase B"/>
    <property type="match status" value="2"/>
</dbReference>
<evidence type="ECO:0000256" key="2">
    <source>
        <dbReference type="ARBA" id="ARBA00022676"/>
    </source>
</evidence>
<reference evidence="8" key="1">
    <citation type="journal article" date="2018" name="Gigascience">
        <title>Genome assembly of the Pink Ipe (Handroanthus impetiginosus, Bignoniaceae), a highly valued, ecologically keystone Neotropical timber forest tree.</title>
        <authorList>
            <person name="Silva-Junior O.B."/>
            <person name="Grattapaglia D."/>
            <person name="Novaes E."/>
            <person name="Collevatti R.G."/>
        </authorList>
    </citation>
    <scope>NUCLEOTIDE SEQUENCE [LARGE SCALE GENOMIC DNA]</scope>
    <source>
        <strain evidence="8">cv. UFG-1</strain>
    </source>
</reference>
<accession>A0A2G9FZP6</accession>
<evidence type="ECO:0000256" key="5">
    <source>
        <dbReference type="RuleBase" id="RU362057"/>
    </source>
</evidence>
<evidence type="ECO:0000313" key="7">
    <source>
        <dbReference type="EMBL" id="PIM98411.1"/>
    </source>
</evidence>
<dbReference type="InterPro" id="IPR035595">
    <property type="entry name" value="UDP_glycos_trans_CS"/>
</dbReference>
<organism evidence="7 8">
    <name type="scientific">Handroanthus impetiginosus</name>
    <dbReference type="NCBI Taxonomy" id="429701"/>
    <lineage>
        <taxon>Eukaryota</taxon>
        <taxon>Viridiplantae</taxon>
        <taxon>Streptophyta</taxon>
        <taxon>Embryophyta</taxon>
        <taxon>Tracheophyta</taxon>
        <taxon>Spermatophyta</taxon>
        <taxon>Magnoliopsida</taxon>
        <taxon>eudicotyledons</taxon>
        <taxon>Gunneridae</taxon>
        <taxon>Pentapetalae</taxon>
        <taxon>asterids</taxon>
        <taxon>lamiids</taxon>
        <taxon>Lamiales</taxon>
        <taxon>Bignoniaceae</taxon>
        <taxon>Crescentiina</taxon>
        <taxon>Tabebuia alliance</taxon>
        <taxon>Handroanthus</taxon>
    </lineage>
</organism>
<name>A0A2G9FZP6_9LAMI</name>